<accession>A0A917RW34</accession>
<dbReference type="InterPro" id="IPR029039">
    <property type="entry name" value="Flavoprotein-like_sf"/>
</dbReference>
<dbReference type="PANTHER" id="PTHR30543">
    <property type="entry name" value="CHROMATE REDUCTASE"/>
    <property type="match status" value="1"/>
</dbReference>
<dbReference type="Proteomes" id="UP000638263">
    <property type="component" value="Unassembled WGS sequence"/>
</dbReference>
<proteinExistence type="predicted"/>
<sequence length="189" mass="19298">MSQTRIVALVGSLRSASISRQIAEAAASTAPAGAEVSVFEGIGDIPFYNEDIDIAGSVPATAQALRDAVAASDGLLLVTPEYNGTLPAVLKNAIDWLSRPYGSGAIGGKPVAVLSGSISPNAAKWAHADAVKSVGIAGGKIVEEAHLHYAGWGERFSAGHPREDADVQRELTDVVKVLVAAATGELVSA</sequence>
<dbReference type="GO" id="GO:0005829">
    <property type="term" value="C:cytosol"/>
    <property type="evidence" value="ECO:0007669"/>
    <property type="project" value="TreeGrafter"/>
</dbReference>
<dbReference type="Gene3D" id="3.40.50.360">
    <property type="match status" value="1"/>
</dbReference>
<dbReference type="SUPFAM" id="SSF52218">
    <property type="entry name" value="Flavoproteins"/>
    <property type="match status" value="1"/>
</dbReference>
<organism evidence="2 3">
    <name type="scientific">Nocardia jinanensis</name>
    <dbReference type="NCBI Taxonomy" id="382504"/>
    <lineage>
        <taxon>Bacteria</taxon>
        <taxon>Bacillati</taxon>
        <taxon>Actinomycetota</taxon>
        <taxon>Actinomycetes</taxon>
        <taxon>Mycobacteriales</taxon>
        <taxon>Nocardiaceae</taxon>
        <taxon>Nocardia</taxon>
    </lineage>
</organism>
<comment type="caution">
    <text evidence="2">The sequence shown here is derived from an EMBL/GenBank/DDBJ whole genome shotgun (WGS) entry which is preliminary data.</text>
</comment>
<reference evidence="2" key="1">
    <citation type="journal article" date="2014" name="Int. J. Syst. Evol. Microbiol.">
        <title>Complete genome sequence of Corynebacterium casei LMG S-19264T (=DSM 44701T), isolated from a smear-ripened cheese.</title>
        <authorList>
            <consortium name="US DOE Joint Genome Institute (JGI-PGF)"/>
            <person name="Walter F."/>
            <person name="Albersmeier A."/>
            <person name="Kalinowski J."/>
            <person name="Ruckert C."/>
        </authorList>
    </citation>
    <scope>NUCLEOTIDE SEQUENCE</scope>
    <source>
        <strain evidence="2">CGMCC 4.3508</strain>
    </source>
</reference>
<gene>
    <name evidence="2" type="ORF">GCM10011588_57700</name>
</gene>
<keyword evidence="3" id="KW-1185">Reference proteome</keyword>
<dbReference type="GO" id="GO:0010181">
    <property type="term" value="F:FMN binding"/>
    <property type="evidence" value="ECO:0007669"/>
    <property type="project" value="TreeGrafter"/>
</dbReference>
<reference evidence="2" key="2">
    <citation type="submission" date="2020-09" db="EMBL/GenBank/DDBJ databases">
        <authorList>
            <person name="Sun Q."/>
            <person name="Zhou Y."/>
        </authorList>
    </citation>
    <scope>NUCLEOTIDE SEQUENCE</scope>
    <source>
        <strain evidence="2">CGMCC 4.3508</strain>
    </source>
</reference>
<name>A0A917RW34_9NOCA</name>
<dbReference type="GO" id="GO:0016491">
    <property type="term" value="F:oxidoreductase activity"/>
    <property type="evidence" value="ECO:0007669"/>
    <property type="project" value="InterPro"/>
</dbReference>
<protein>
    <submittedName>
        <fullName evidence="2">FMN reductase</fullName>
    </submittedName>
</protein>
<dbReference type="InterPro" id="IPR050712">
    <property type="entry name" value="NAD(P)H-dep_reductase"/>
</dbReference>
<dbReference type="EMBL" id="BMMH01000017">
    <property type="protein sequence ID" value="GGL35428.1"/>
    <property type="molecule type" value="Genomic_DNA"/>
</dbReference>
<dbReference type="AlphaFoldDB" id="A0A917RW34"/>
<dbReference type="PANTHER" id="PTHR30543:SF21">
    <property type="entry name" value="NAD(P)H-DEPENDENT FMN REDUCTASE LOT6"/>
    <property type="match status" value="1"/>
</dbReference>
<dbReference type="InterPro" id="IPR005025">
    <property type="entry name" value="FMN_Rdtase-like_dom"/>
</dbReference>
<evidence type="ECO:0000259" key="1">
    <source>
        <dbReference type="Pfam" id="PF03358"/>
    </source>
</evidence>
<evidence type="ECO:0000313" key="2">
    <source>
        <dbReference type="EMBL" id="GGL35428.1"/>
    </source>
</evidence>
<evidence type="ECO:0000313" key="3">
    <source>
        <dbReference type="Proteomes" id="UP000638263"/>
    </source>
</evidence>
<feature type="domain" description="NADPH-dependent FMN reductase-like" evidence="1">
    <location>
        <begin position="4"/>
        <end position="144"/>
    </location>
</feature>
<dbReference type="RefSeq" id="WP_058856835.1">
    <property type="nucleotide sequence ID" value="NZ_BMMH01000017.1"/>
</dbReference>
<dbReference type="Pfam" id="PF03358">
    <property type="entry name" value="FMN_red"/>
    <property type="match status" value="1"/>
</dbReference>